<keyword evidence="12" id="KW-1185">Reference proteome</keyword>
<dbReference type="GO" id="GO:0005789">
    <property type="term" value="C:endoplasmic reticulum membrane"/>
    <property type="evidence" value="ECO:0007669"/>
    <property type="project" value="TreeGrafter"/>
</dbReference>
<dbReference type="PANTHER" id="PTHR11157:SF21">
    <property type="entry name" value="ELONGATION OF VERY LONG CHAIN FATTY ACIDS PROTEIN"/>
    <property type="match status" value="1"/>
</dbReference>
<keyword evidence="8 10" id="KW-0472">Membrane</keyword>
<evidence type="ECO:0000256" key="5">
    <source>
        <dbReference type="ARBA" id="ARBA00022832"/>
    </source>
</evidence>
<dbReference type="GO" id="GO:0030148">
    <property type="term" value="P:sphingolipid biosynthetic process"/>
    <property type="evidence" value="ECO:0007669"/>
    <property type="project" value="TreeGrafter"/>
</dbReference>
<dbReference type="OrthoDB" id="434092at2759"/>
<comment type="similarity">
    <text evidence="10">Belongs to the ELO family.</text>
</comment>
<sequence>MFSSLAKYYRIAFEDWADPRVENFLFMKSPFPVIAILVFYMYFVFKLGPKLMKNRRPFKINRILVIYNAIQIILCIWLLYRNATTVLWKHNLLCQPIDYSKSELGLTSVNMVWSYFMMKIIDLLDTVFFVLRKKYSQVTFLHVYHHAGMCLLGWMGTKYVAGGHGCLLGLINTTVHVIMYFYYLLTAWDKKYKDNIWWKKHITQLQIVQFLVVTVHLMLVLFQPTCDYPRWIVYSLLPQNALMLILFSNFYIKAYIIKENRNPSNNVDRKTN</sequence>
<keyword evidence="4 10" id="KW-0812">Transmembrane</keyword>
<dbReference type="InParanoid" id="A0A5N4ADB6"/>
<evidence type="ECO:0000256" key="8">
    <source>
        <dbReference type="ARBA" id="ARBA00023136"/>
    </source>
</evidence>
<evidence type="ECO:0000256" key="4">
    <source>
        <dbReference type="ARBA" id="ARBA00022692"/>
    </source>
</evidence>
<dbReference type="PROSITE" id="PS01188">
    <property type="entry name" value="ELO"/>
    <property type="match status" value="1"/>
</dbReference>
<dbReference type="InterPro" id="IPR030457">
    <property type="entry name" value="ELO_CS"/>
</dbReference>
<gene>
    <name evidence="11" type="ORF">PPYR_12162</name>
</gene>
<evidence type="ECO:0000313" key="12">
    <source>
        <dbReference type="Proteomes" id="UP000327044"/>
    </source>
</evidence>
<dbReference type="InterPro" id="IPR002076">
    <property type="entry name" value="ELO_fam"/>
</dbReference>
<evidence type="ECO:0000256" key="3">
    <source>
        <dbReference type="ARBA" id="ARBA00022679"/>
    </source>
</evidence>
<dbReference type="EC" id="2.3.1.199" evidence="10"/>
<feature type="transmembrane region" description="Helical" evidence="10">
    <location>
        <begin position="112"/>
        <end position="131"/>
    </location>
</feature>
<dbReference type="Proteomes" id="UP000327044">
    <property type="component" value="Unassembled WGS sequence"/>
</dbReference>
<keyword evidence="3 10" id="KW-0808">Transferase</keyword>
<feature type="transmembrane region" description="Helical" evidence="10">
    <location>
        <begin position="29"/>
        <end position="48"/>
    </location>
</feature>
<keyword evidence="7 10" id="KW-0443">Lipid metabolism</keyword>
<dbReference type="GO" id="GO:0034625">
    <property type="term" value="P:fatty acid elongation, monounsaturated fatty acid"/>
    <property type="evidence" value="ECO:0007669"/>
    <property type="project" value="TreeGrafter"/>
</dbReference>
<comment type="catalytic activity">
    <reaction evidence="10">
        <text>a very-long-chain acyl-CoA + malonyl-CoA + H(+) = a very-long-chain 3-oxoacyl-CoA + CO2 + CoA</text>
        <dbReference type="Rhea" id="RHEA:32727"/>
        <dbReference type="ChEBI" id="CHEBI:15378"/>
        <dbReference type="ChEBI" id="CHEBI:16526"/>
        <dbReference type="ChEBI" id="CHEBI:57287"/>
        <dbReference type="ChEBI" id="CHEBI:57384"/>
        <dbReference type="ChEBI" id="CHEBI:90725"/>
        <dbReference type="ChEBI" id="CHEBI:90736"/>
        <dbReference type="EC" id="2.3.1.199"/>
    </reaction>
</comment>
<proteinExistence type="inferred from homology"/>
<keyword evidence="6 10" id="KW-1133">Transmembrane helix</keyword>
<dbReference type="GO" id="GO:0019367">
    <property type="term" value="P:fatty acid elongation, saturated fatty acid"/>
    <property type="evidence" value="ECO:0007669"/>
    <property type="project" value="TreeGrafter"/>
</dbReference>
<comment type="caution">
    <text evidence="11">The sequence shown here is derived from an EMBL/GenBank/DDBJ whole genome shotgun (WGS) entry which is preliminary data.</text>
</comment>
<evidence type="ECO:0000256" key="10">
    <source>
        <dbReference type="RuleBase" id="RU361115"/>
    </source>
</evidence>
<keyword evidence="2 10" id="KW-0444">Lipid biosynthesis</keyword>
<keyword evidence="9 10" id="KW-0275">Fatty acid biosynthesis</keyword>
<evidence type="ECO:0000313" key="11">
    <source>
        <dbReference type="EMBL" id="KAB0795323.1"/>
    </source>
</evidence>
<dbReference type="GO" id="GO:0009922">
    <property type="term" value="F:fatty acid elongase activity"/>
    <property type="evidence" value="ECO:0007669"/>
    <property type="project" value="UniProtKB-EC"/>
</dbReference>
<evidence type="ECO:0000256" key="2">
    <source>
        <dbReference type="ARBA" id="ARBA00022516"/>
    </source>
</evidence>
<evidence type="ECO:0000256" key="7">
    <source>
        <dbReference type="ARBA" id="ARBA00023098"/>
    </source>
</evidence>
<dbReference type="EMBL" id="VVIM01000008">
    <property type="protein sequence ID" value="KAB0795323.1"/>
    <property type="molecule type" value="Genomic_DNA"/>
</dbReference>
<name>A0A5N4ADB6_PHOPY</name>
<dbReference type="Pfam" id="PF01151">
    <property type="entry name" value="ELO"/>
    <property type="match status" value="1"/>
</dbReference>
<dbReference type="PANTHER" id="PTHR11157">
    <property type="entry name" value="FATTY ACID ACYL TRANSFERASE-RELATED"/>
    <property type="match status" value="1"/>
</dbReference>
<dbReference type="GO" id="GO:0042761">
    <property type="term" value="P:very long-chain fatty acid biosynthetic process"/>
    <property type="evidence" value="ECO:0007669"/>
    <property type="project" value="TreeGrafter"/>
</dbReference>
<accession>A0A5N4ADB6</accession>
<feature type="transmembrane region" description="Helical" evidence="10">
    <location>
        <begin position="167"/>
        <end position="185"/>
    </location>
</feature>
<feature type="transmembrane region" description="Helical" evidence="10">
    <location>
        <begin position="143"/>
        <end position="161"/>
    </location>
</feature>
<evidence type="ECO:0000256" key="9">
    <source>
        <dbReference type="ARBA" id="ARBA00023160"/>
    </source>
</evidence>
<evidence type="ECO:0000256" key="1">
    <source>
        <dbReference type="ARBA" id="ARBA00004141"/>
    </source>
</evidence>
<protein>
    <recommendedName>
        <fullName evidence="10">Elongation of very long chain fatty acids protein</fullName>
        <ecNumber evidence="10">2.3.1.199</ecNumber>
    </recommendedName>
    <alternativeName>
        <fullName evidence="10">Very-long-chain 3-oxoacyl-CoA synthase</fullName>
    </alternativeName>
</protein>
<reference evidence="11 12" key="1">
    <citation type="journal article" date="2018" name="Elife">
        <title>Firefly genomes illuminate parallel origins of bioluminescence in beetles.</title>
        <authorList>
            <person name="Fallon T.R."/>
            <person name="Lower S.E."/>
            <person name="Chang C.H."/>
            <person name="Bessho-Uehara M."/>
            <person name="Martin G.J."/>
            <person name="Bewick A.J."/>
            <person name="Behringer M."/>
            <person name="Debat H.J."/>
            <person name="Wong I."/>
            <person name="Day J.C."/>
            <person name="Suvorov A."/>
            <person name="Silva C.J."/>
            <person name="Stanger-Hall K.F."/>
            <person name="Hall D.W."/>
            <person name="Schmitz R.J."/>
            <person name="Nelson D.R."/>
            <person name="Lewis S.M."/>
            <person name="Shigenobu S."/>
            <person name="Bybee S.M."/>
            <person name="Larracuente A.M."/>
            <person name="Oba Y."/>
            <person name="Weng J.K."/>
        </authorList>
    </citation>
    <scope>NUCLEOTIDE SEQUENCE [LARGE SCALE GENOMIC DNA]</scope>
    <source>
        <strain evidence="11">1611_PpyrPB1</strain>
        <tissue evidence="11">Whole body</tissue>
    </source>
</reference>
<feature type="transmembrane region" description="Helical" evidence="10">
    <location>
        <begin position="205"/>
        <end position="225"/>
    </location>
</feature>
<feature type="transmembrane region" description="Helical" evidence="10">
    <location>
        <begin position="231"/>
        <end position="252"/>
    </location>
</feature>
<dbReference type="GO" id="GO:0034626">
    <property type="term" value="P:fatty acid elongation, polyunsaturated fatty acid"/>
    <property type="evidence" value="ECO:0007669"/>
    <property type="project" value="TreeGrafter"/>
</dbReference>
<comment type="subcellular location">
    <subcellularLocation>
        <location evidence="1">Membrane</location>
        <topology evidence="1">Multi-pass membrane protein</topology>
    </subcellularLocation>
</comment>
<dbReference type="AlphaFoldDB" id="A0A5N4ADB6"/>
<evidence type="ECO:0000256" key="6">
    <source>
        <dbReference type="ARBA" id="ARBA00022989"/>
    </source>
</evidence>
<keyword evidence="5 10" id="KW-0276">Fatty acid metabolism</keyword>
<feature type="transmembrane region" description="Helical" evidence="10">
    <location>
        <begin position="60"/>
        <end position="80"/>
    </location>
</feature>
<organism evidence="11 12">
    <name type="scientific">Photinus pyralis</name>
    <name type="common">Common eastern firefly</name>
    <name type="synonym">Lampyris pyralis</name>
    <dbReference type="NCBI Taxonomy" id="7054"/>
    <lineage>
        <taxon>Eukaryota</taxon>
        <taxon>Metazoa</taxon>
        <taxon>Ecdysozoa</taxon>
        <taxon>Arthropoda</taxon>
        <taxon>Hexapoda</taxon>
        <taxon>Insecta</taxon>
        <taxon>Pterygota</taxon>
        <taxon>Neoptera</taxon>
        <taxon>Endopterygota</taxon>
        <taxon>Coleoptera</taxon>
        <taxon>Polyphaga</taxon>
        <taxon>Elateriformia</taxon>
        <taxon>Elateroidea</taxon>
        <taxon>Lampyridae</taxon>
        <taxon>Lampyrinae</taxon>
        <taxon>Photinus</taxon>
    </lineage>
</organism>